<dbReference type="Pfam" id="PF02899">
    <property type="entry name" value="Phage_int_SAM_1"/>
    <property type="match status" value="1"/>
</dbReference>
<dbReference type="PANTHER" id="PTHR30349">
    <property type="entry name" value="PHAGE INTEGRASE-RELATED"/>
    <property type="match status" value="1"/>
</dbReference>
<gene>
    <name evidence="8" type="ORF">AXG55_14665</name>
</gene>
<evidence type="ECO:0000259" key="6">
    <source>
        <dbReference type="PROSITE" id="PS51898"/>
    </source>
</evidence>
<dbReference type="Proteomes" id="UP000184731">
    <property type="component" value="Plasmid pnonnen2"/>
</dbReference>
<dbReference type="InterPro" id="IPR011010">
    <property type="entry name" value="DNA_brk_join_enz"/>
</dbReference>
<organism evidence="8 9">
    <name type="scientific">Silvanigrella aquatica</name>
    <dbReference type="NCBI Taxonomy" id="1915309"/>
    <lineage>
        <taxon>Bacteria</taxon>
        <taxon>Pseudomonadati</taxon>
        <taxon>Bdellovibrionota</taxon>
        <taxon>Oligoflexia</taxon>
        <taxon>Silvanigrellales</taxon>
        <taxon>Silvanigrellaceae</taxon>
        <taxon>Silvanigrella</taxon>
    </lineage>
</organism>
<geneLocation type="plasmid" evidence="9">
    <name>pnonnen2</name>
</geneLocation>
<dbReference type="PANTHER" id="PTHR30349:SF41">
    <property type="entry name" value="INTEGRASE_RECOMBINASE PROTEIN MJ0367-RELATED"/>
    <property type="match status" value="1"/>
</dbReference>
<evidence type="ECO:0000256" key="1">
    <source>
        <dbReference type="ARBA" id="ARBA00008857"/>
    </source>
</evidence>
<dbReference type="AlphaFoldDB" id="A0A1L4D4X9"/>
<evidence type="ECO:0000256" key="3">
    <source>
        <dbReference type="ARBA" id="ARBA00023125"/>
    </source>
</evidence>
<evidence type="ECO:0000256" key="4">
    <source>
        <dbReference type="ARBA" id="ARBA00023172"/>
    </source>
</evidence>
<accession>A0A1L4D4X9</accession>
<dbReference type="Gene3D" id="1.10.150.130">
    <property type="match status" value="1"/>
</dbReference>
<feature type="domain" description="Core-binding (CB)" evidence="7">
    <location>
        <begin position="5"/>
        <end position="98"/>
    </location>
</feature>
<evidence type="ECO:0000313" key="8">
    <source>
        <dbReference type="EMBL" id="APJ05261.1"/>
    </source>
</evidence>
<dbReference type="PROSITE" id="PS51900">
    <property type="entry name" value="CB"/>
    <property type="match status" value="1"/>
</dbReference>
<keyword evidence="3 5" id="KW-0238">DNA-binding</keyword>
<evidence type="ECO:0000256" key="5">
    <source>
        <dbReference type="PROSITE-ProRule" id="PRU01248"/>
    </source>
</evidence>
<name>A0A1L4D4X9_9BACT</name>
<evidence type="ECO:0000256" key="2">
    <source>
        <dbReference type="ARBA" id="ARBA00022908"/>
    </source>
</evidence>
<dbReference type="PROSITE" id="PS51898">
    <property type="entry name" value="TYR_RECOMBINASE"/>
    <property type="match status" value="1"/>
</dbReference>
<keyword evidence="9" id="KW-1185">Reference proteome</keyword>
<dbReference type="EMBL" id="CP017836">
    <property type="protein sequence ID" value="APJ05261.1"/>
    <property type="molecule type" value="Genomic_DNA"/>
</dbReference>
<dbReference type="SUPFAM" id="SSF56349">
    <property type="entry name" value="DNA breaking-rejoining enzymes"/>
    <property type="match status" value="1"/>
</dbReference>
<keyword evidence="8" id="KW-0614">Plasmid</keyword>
<comment type="similarity">
    <text evidence="1">Belongs to the 'phage' integrase family.</text>
</comment>
<dbReference type="Gene3D" id="1.10.443.10">
    <property type="entry name" value="Intergrase catalytic core"/>
    <property type="match status" value="1"/>
</dbReference>
<dbReference type="KEGG" id="saqi:AXG55_14665"/>
<dbReference type="Pfam" id="PF00589">
    <property type="entry name" value="Phage_integrase"/>
    <property type="match status" value="1"/>
</dbReference>
<dbReference type="InterPro" id="IPR013762">
    <property type="entry name" value="Integrase-like_cat_sf"/>
</dbReference>
<sequence>MFKNKLLAKNLNDFLEWLKNNDHSPNTIKSYELDLNQFVTWIENIIPKACMADIGTLTLQQYRNHLERHGNQKTNKGLSASTINRMIQSLRKFLNWAYKKNLIERDPSQDLKLKTLQKNFSPKALDKAEIHKMLTLAGRGNSSQRNYALFQLLLQTGLRIGEVENLKLEDIYLYDRSGEIRVKDGKGRKERAVPLNSSVRKALKDYLQERKNKACEKKLIESNYVFVNSKETPLKKRALQKIISQIMKKAGIPAASAHTLRHTFATAHYNDHKKLVELSNLLGHSNLNTTARYTQASKEQLAEQLESSSLNEFGE</sequence>
<keyword evidence="2" id="KW-0229">DNA integration</keyword>
<protein>
    <recommendedName>
        <fullName evidence="10">Integrase</fullName>
    </recommendedName>
</protein>
<dbReference type="InterPro" id="IPR050090">
    <property type="entry name" value="Tyrosine_recombinase_XerCD"/>
</dbReference>
<feature type="domain" description="Tyr recombinase" evidence="6">
    <location>
        <begin position="120"/>
        <end position="306"/>
    </location>
</feature>
<dbReference type="RefSeq" id="WP_233231453.1">
    <property type="nucleotide sequence ID" value="NZ_CP017836.1"/>
</dbReference>
<dbReference type="GO" id="GO:0006310">
    <property type="term" value="P:DNA recombination"/>
    <property type="evidence" value="ECO:0007669"/>
    <property type="project" value="UniProtKB-KW"/>
</dbReference>
<dbReference type="GO" id="GO:0003677">
    <property type="term" value="F:DNA binding"/>
    <property type="evidence" value="ECO:0007669"/>
    <property type="project" value="UniProtKB-UniRule"/>
</dbReference>
<proteinExistence type="inferred from homology"/>
<dbReference type="InterPro" id="IPR002104">
    <property type="entry name" value="Integrase_catalytic"/>
</dbReference>
<evidence type="ECO:0000313" key="9">
    <source>
        <dbReference type="Proteomes" id="UP000184731"/>
    </source>
</evidence>
<evidence type="ECO:0000259" key="7">
    <source>
        <dbReference type="PROSITE" id="PS51900"/>
    </source>
</evidence>
<reference evidence="8 9" key="1">
    <citation type="submission" date="2016-10" db="EMBL/GenBank/DDBJ databases">
        <title>Silvanigrella aquatica sp. nov., isolated from a freshwater lake located in the Black Forest, Germany, description of Silvanigrellaceae fam. nov., Silvanigrellales ord. nov., reclassification of the order Bdellovibrionales in the class Oligoflexia, reclassification of the families Bacteriovoracaceae and Halobacteriovoraceae in the new order Bacteriovoracales ord. nov., and reclassification of the family Pseudobacteriovoracaceae in the order Oligoflexiales.</title>
        <authorList>
            <person name="Hahn M.W."/>
            <person name="Schmidt J."/>
            <person name="Koll U."/>
            <person name="Rohde M."/>
            <person name="Verbag S."/>
            <person name="Pitt A."/>
            <person name="Nakai R."/>
            <person name="Naganuma T."/>
            <person name="Lang E."/>
        </authorList>
    </citation>
    <scope>NUCLEOTIDE SEQUENCE [LARGE SCALE GENOMIC DNA]</scope>
    <source>
        <strain evidence="8 9">MWH-Nonnen-W8red</strain>
        <plasmid evidence="9">Plasmid pnonnen2</plasmid>
    </source>
</reference>
<dbReference type="InterPro" id="IPR044068">
    <property type="entry name" value="CB"/>
</dbReference>
<dbReference type="InterPro" id="IPR004107">
    <property type="entry name" value="Integrase_SAM-like_N"/>
</dbReference>
<dbReference type="InterPro" id="IPR010998">
    <property type="entry name" value="Integrase_recombinase_N"/>
</dbReference>
<evidence type="ECO:0008006" key="10">
    <source>
        <dbReference type="Google" id="ProtNLM"/>
    </source>
</evidence>
<keyword evidence="4" id="KW-0233">DNA recombination</keyword>
<dbReference type="GO" id="GO:0015074">
    <property type="term" value="P:DNA integration"/>
    <property type="evidence" value="ECO:0007669"/>
    <property type="project" value="UniProtKB-KW"/>
</dbReference>